<dbReference type="Proteomes" id="UP000195024">
    <property type="component" value="Unassembled WGS sequence"/>
</dbReference>
<comment type="caution">
    <text evidence="6">The sequence shown here is derived from an EMBL/GenBank/DDBJ whole genome shotgun (WGS) entry which is preliminary data.</text>
</comment>
<evidence type="ECO:0000256" key="2">
    <source>
        <dbReference type="ARBA" id="ARBA00023125"/>
    </source>
</evidence>
<feature type="domain" description="HTH araC/xylS-type" evidence="4">
    <location>
        <begin position="186"/>
        <end position="283"/>
    </location>
</feature>
<dbReference type="Proteomes" id="UP000321175">
    <property type="component" value="Unassembled WGS sequence"/>
</dbReference>
<dbReference type="Pfam" id="PF12833">
    <property type="entry name" value="HTH_18"/>
    <property type="match status" value="1"/>
</dbReference>
<reference evidence="5 8" key="2">
    <citation type="submission" date="2019-07" db="EMBL/GenBank/DDBJ databases">
        <title>Whole genome shotgun sequence of Enterococcus mundtii NBRC 100490.</title>
        <authorList>
            <person name="Hosoyama A."/>
            <person name="Uohara A."/>
            <person name="Ohji S."/>
            <person name="Ichikawa N."/>
        </authorList>
    </citation>
    <scope>NUCLEOTIDE SEQUENCE [LARGE SCALE GENOMIC DNA]</scope>
    <source>
        <strain evidence="5 8">NBRC 100490</strain>
    </source>
</reference>
<evidence type="ECO:0000256" key="3">
    <source>
        <dbReference type="ARBA" id="ARBA00023163"/>
    </source>
</evidence>
<sequence length="303" mass="36170">MEKKPINGKQVNTMISDQYEIYHVKDIVSQNKTVYHHHDFYEIHATLEGEAIFYLDGRQFTIQPGNVLLIHSRDLHRIVRQSTDVFERVYMFITPAFLESRSTKWSNLSACFWPIGERRSRILHIEPQVLKEKLSFIDQTLDRKDYGADIRYEQALVEYLIFLNRMVQIEEHISEENFTVPNERLEKMIQFVAKNLSEPLSLKQMEKEFFISKYHVTREFKKHTGFTFHQYVMKKKLLYSKQLLREYGSSSSVYSKCGFASYPHYLRAFKTEFGVTPKEFLKKDLAGEFVHYTHYEEENKDPF</sequence>
<evidence type="ECO:0000259" key="4">
    <source>
        <dbReference type="PROSITE" id="PS01124"/>
    </source>
</evidence>
<evidence type="ECO:0000313" key="5">
    <source>
        <dbReference type="EMBL" id="GEL79683.1"/>
    </source>
</evidence>
<dbReference type="InterPro" id="IPR018060">
    <property type="entry name" value="HTH_AraC"/>
</dbReference>
<dbReference type="InterPro" id="IPR037923">
    <property type="entry name" value="HTH-like"/>
</dbReference>
<evidence type="ECO:0000313" key="7">
    <source>
        <dbReference type="Proteomes" id="UP000195024"/>
    </source>
</evidence>
<dbReference type="Gene3D" id="2.60.120.10">
    <property type="entry name" value="Jelly Rolls"/>
    <property type="match status" value="1"/>
</dbReference>
<dbReference type="SUPFAM" id="SSF51215">
    <property type="entry name" value="Regulatory protein AraC"/>
    <property type="match status" value="1"/>
</dbReference>
<dbReference type="InterPro" id="IPR003313">
    <property type="entry name" value="AraC-bd"/>
</dbReference>
<dbReference type="InterPro" id="IPR009057">
    <property type="entry name" value="Homeodomain-like_sf"/>
</dbReference>
<evidence type="ECO:0000313" key="6">
    <source>
        <dbReference type="EMBL" id="OTP25402.1"/>
    </source>
</evidence>
<dbReference type="Pfam" id="PF02311">
    <property type="entry name" value="AraC_binding"/>
    <property type="match status" value="1"/>
</dbReference>
<keyword evidence="3" id="KW-0804">Transcription</keyword>
<dbReference type="GO" id="GO:0003700">
    <property type="term" value="F:DNA-binding transcription factor activity"/>
    <property type="evidence" value="ECO:0007669"/>
    <property type="project" value="InterPro"/>
</dbReference>
<organism evidence="6 7">
    <name type="scientific">Enterococcus mundtii</name>
    <dbReference type="NCBI Taxonomy" id="53346"/>
    <lineage>
        <taxon>Bacteria</taxon>
        <taxon>Bacillati</taxon>
        <taxon>Bacillota</taxon>
        <taxon>Bacilli</taxon>
        <taxon>Lactobacillales</taxon>
        <taxon>Enterococcaceae</taxon>
        <taxon>Enterococcus</taxon>
    </lineage>
</organism>
<reference evidence="6 7" key="1">
    <citation type="submission" date="2017-05" db="EMBL/GenBank/DDBJ databases">
        <title>The Genome Sequence of Enterococcus mundtii 6B1_DIV0119.</title>
        <authorList>
            <consortium name="The Broad Institute Genomics Platform"/>
            <consortium name="The Broad Institute Genomic Center for Infectious Diseases"/>
            <person name="Earl A."/>
            <person name="Manson A."/>
            <person name="Schwartman J."/>
            <person name="Gilmore M."/>
            <person name="Abouelleil A."/>
            <person name="Cao P."/>
            <person name="Chapman S."/>
            <person name="Cusick C."/>
            <person name="Shea T."/>
            <person name="Young S."/>
            <person name="Neafsey D."/>
            <person name="Nusbaum C."/>
            <person name="Birren B."/>
        </authorList>
    </citation>
    <scope>NUCLEOTIDE SEQUENCE [LARGE SCALE GENOMIC DNA]</scope>
    <source>
        <strain evidence="6 7">6B1_DIV0119</strain>
    </source>
</reference>
<dbReference type="GeneID" id="61001043"/>
<keyword evidence="2" id="KW-0238">DNA-binding</keyword>
<keyword evidence="1" id="KW-0805">Transcription regulation</keyword>
<proteinExistence type="predicted"/>
<dbReference type="EMBL" id="BJWA01000004">
    <property type="protein sequence ID" value="GEL79683.1"/>
    <property type="molecule type" value="Genomic_DNA"/>
</dbReference>
<name>A0A1L8V3C8_ENTMU</name>
<dbReference type="SMART" id="SM00342">
    <property type="entry name" value="HTH_ARAC"/>
    <property type="match status" value="1"/>
</dbReference>
<evidence type="ECO:0000313" key="8">
    <source>
        <dbReference type="Proteomes" id="UP000321175"/>
    </source>
</evidence>
<accession>A0A1L8V3C8</accession>
<keyword evidence="8" id="KW-1185">Reference proteome</keyword>
<dbReference type="Gene3D" id="1.10.10.60">
    <property type="entry name" value="Homeodomain-like"/>
    <property type="match status" value="2"/>
</dbReference>
<gene>
    <name evidence="6" type="ORF">A5802_002555</name>
    <name evidence="5" type="ORF">EMU01_08270</name>
</gene>
<protein>
    <submittedName>
        <fullName evidence="6">AraC family transcriptional regulator</fullName>
    </submittedName>
</protein>
<dbReference type="PROSITE" id="PS01124">
    <property type="entry name" value="HTH_ARAC_FAMILY_2"/>
    <property type="match status" value="1"/>
</dbReference>
<dbReference type="EMBL" id="NGMS01000002">
    <property type="protein sequence ID" value="OTP25402.1"/>
    <property type="molecule type" value="Genomic_DNA"/>
</dbReference>
<dbReference type="PANTHER" id="PTHR43280">
    <property type="entry name" value="ARAC-FAMILY TRANSCRIPTIONAL REGULATOR"/>
    <property type="match status" value="1"/>
</dbReference>
<dbReference type="GO" id="GO:0043565">
    <property type="term" value="F:sequence-specific DNA binding"/>
    <property type="evidence" value="ECO:0007669"/>
    <property type="project" value="InterPro"/>
</dbReference>
<evidence type="ECO:0000256" key="1">
    <source>
        <dbReference type="ARBA" id="ARBA00023015"/>
    </source>
</evidence>
<dbReference type="RefSeq" id="WP_071866137.1">
    <property type="nucleotide sequence ID" value="NZ_BJWA01000004.1"/>
</dbReference>
<dbReference type="SUPFAM" id="SSF46689">
    <property type="entry name" value="Homeodomain-like"/>
    <property type="match status" value="2"/>
</dbReference>
<dbReference type="PANTHER" id="PTHR43280:SF34">
    <property type="entry name" value="ARAC-FAMILY TRANSCRIPTIONAL REGULATOR"/>
    <property type="match status" value="1"/>
</dbReference>
<dbReference type="AlphaFoldDB" id="A0A1L8V3C8"/>
<dbReference type="InterPro" id="IPR014710">
    <property type="entry name" value="RmlC-like_jellyroll"/>
</dbReference>